<dbReference type="Proteomes" id="UP000001194">
    <property type="component" value="Unassembled WGS sequence"/>
</dbReference>
<evidence type="ECO:0000313" key="2">
    <source>
        <dbReference type="Proteomes" id="UP000001194"/>
    </source>
</evidence>
<dbReference type="RefSeq" id="XP_001890819.1">
    <property type="nucleotide sequence ID" value="XM_001890784.1"/>
</dbReference>
<reference evidence="1 2" key="1">
    <citation type="journal article" date="2008" name="Nature">
        <title>The genome of Laccaria bicolor provides insights into mycorrhizal symbiosis.</title>
        <authorList>
            <person name="Martin F."/>
            <person name="Aerts A."/>
            <person name="Ahren D."/>
            <person name="Brun A."/>
            <person name="Danchin E.G.J."/>
            <person name="Duchaussoy F."/>
            <person name="Gibon J."/>
            <person name="Kohler A."/>
            <person name="Lindquist E."/>
            <person name="Pereda V."/>
            <person name="Salamov A."/>
            <person name="Shapiro H.J."/>
            <person name="Wuyts J."/>
            <person name="Blaudez D."/>
            <person name="Buee M."/>
            <person name="Brokstein P."/>
            <person name="Canbaeck B."/>
            <person name="Cohen D."/>
            <person name="Courty P.E."/>
            <person name="Coutinho P.M."/>
            <person name="Delaruelle C."/>
            <person name="Detter J.C."/>
            <person name="Deveau A."/>
            <person name="DiFazio S."/>
            <person name="Duplessis S."/>
            <person name="Fraissinet-Tachet L."/>
            <person name="Lucic E."/>
            <person name="Frey-Klett P."/>
            <person name="Fourrey C."/>
            <person name="Feussner I."/>
            <person name="Gay G."/>
            <person name="Grimwood J."/>
            <person name="Hoegger P.J."/>
            <person name="Jain P."/>
            <person name="Kilaru S."/>
            <person name="Labbe J."/>
            <person name="Lin Y.C."/>
            <person name="Legue V."/>
            <person name="Le Tacon F."/>
            <person name="Marmeisse R."/>
            <person name="Melayah D."/>
            <person name="Montanini B."/>
            <person name="Muratet M."/>
            <person name="Nehls U."/>
            <person name="Niculita-Hirzel H."/>
            <person name="Oudot-Le Secq M.P."/>
            <person name="Peter M."/>
            <person name="Quesneville H."/>
            <person name="Rajashekar B."/>
            <person name="Reich M."/>
            <person name="Rouhier N."/>
            <person name="Schmutz J."/>
            <person name="Yin T."/>
            <person name="Chalot M."/>
            <person name="Henrissat B."/>
            <person name="Kuees U."/>
            <person name="Lucas S."/>
            <person name="Van de Peer Y."/>
            <person name="Podila G.K."/>
            <person name="Polle A."/>
            <person name="Pukkila P.J."/>
            <person name="Richardson P.M."/>
            <person name="Rouze P."/>
            <person name="Sanders I.R."/>
            <person name="Stajich J.E."/>
            <person name="Tunlid A."/>
            <person name="Tuskan G."/>
            <person name="Grigoriev I.V."/>
        </authorList>
    </citation>
    <scope>NUCLEOTIDE SEQUENCE [LARGE SCALE GENOMIC DNA]</scope>
    <source>
        <strain evidence="2">S238N-H82 / ATCC MYA-4686</strain>
    </source>
</reference>
<sequence length="304" mass="34747">MWSYAQGLPGLCHGFMIWMFLGARARSFRPTHLEQSQPVSQASLILPILSSALPTPKRRITCHVRRLRVHGIITGSSNTWHAPMGVTWSPAFLEEGVILFPDNRTQIRLRFWAACDLFFTNMRHLLELAIRRGMKFIIAIPFEALPRFHQQEKPSLADLTKRTYDTGFQETPLTYSKGGSAFMDQYLGKLADILRRPHARAVISMGGPTSWIARFYSGDRLVEEFMSGPSSQVTTHHRGHVTTSTFLNMPVFHDQLSHQEIKLIHGYIPLGSPSEDRWAFPMSEILEEYSSHWRVRSPIPAYQT</sequence>
<dbReference type="HOGENOM" id="CLU_079687_0_0_1"/>
<accession>B0E3Q1</accession>
<dbReference type="AlphaFoldDB" id="B0E3Q1"/>
<proteinExistence type="predicted"/>
<dbReference type="KEGG" id="lbc:LACBIDRAFT_335877"/>
<dbReference type="EMBL" id="DS547251">
    <property type="protein sequence ID" value="EDQ98534.1"/>
    <property type="molecule type" value="Genomic_DNA"/>
</dbReference>
<organism evidence="2">
    <name type="scientific">Laccaria bicolor (strain S238N-H82 / ATCC MYA-4686)</name>
    <name type="common">Bicoloured deceiver</name>
    <name type="synonym">Laccaria laccata var. bicolor</name>
    <dbReference type="NCBI Taxonomy" id="486041"/>
    <lineage>
        <taxon>Eukaryota</taxon>
        <taxon>Fungi</taxon>
        <taxon>Dikarya</taxon>
        <taxon>Basidiomycota</taxon>
        <taxon>Agaricomycotina</taxon>
        <taxon>Agaricomycetes</taxon>
        <taxon>Agaricomycetidae</taxon>
        <taxon>Agaricales</taxon>
        <taxon>Agaricineae</taxon>
        <taxon>Hydnangiaceae</taxon>
        <taxon>Laccaria</taxon>
    </lineage>
</organism>
<dbReference type="InParanoid" id="B0E3Q1"/>
<dbReference type="OrthoDB" id="3059469at2759"/>
<evidence type="ECO:0000313" key="1">
    <source>
        <dbReference type="EMBL" id="EDQ98534.1"/>
    </source>
</evidence>
<keyword evidence="2" id="KW-1185">Reference proteome</keyword>
<protein>
    <submittedName>
        <fullName evidence="1">Predicted protein</fullName>
    </submittedName>
</protein>
<dbReference type="GeneID" id="6086474"/>
<name>B0E3Q1_LACBS</name>
<gene>
    <name evidence="1" type="ORF">LACBIDRAFT_335877</name>
</gene>